<dbReference type="Proteomes" id="UP001293593">
    <property type="component" value="Unassembled WGS sequence"/>
</dbReference>
<reference evidence="2" key="1">
    <citation type="submission" date="2023-10" db="EMBL/GenBank/DDBJ databases">
        <title>Chromosome-level genome of the transformable northern wattle, Acacia crassicarpa.</title>
        <authorList>
            <person name="Massaro I."/>
            <person name="Sinha N.R."/>
            <person name="Poethig S."/>
            <person name="Leichty A.R."/>
        </authorList>
    </citation>
    <scope>NUCLEOTIDE SEQUENCE</scope>
    <source>
        <strain evidence="2">Acra3RX</strain>
        <tissue evidence="2">Leaf</tissue>
    </source>
</reference>
<feature type="compositionally biased region" description="Polar residues" evidence="1">
    <location>
        <begin position="126"/>
        <end position="140"/>
    </location>
</feature>
<comment type="caution">
    <text evidence="2">The sequence shown here is derived from an EMBL/GenBank/DDBJ whole genome shotgun (WGS) entry which is preliminary data.</text>
</comment>
<sequence length="146" mass="15803">MPILTTPSNTRSQSFPLFHLSHNSHHTNSLQHHLHHLLPPATVISDKPPSISSSQPSSVQHVGDQQNHGFGDLQGLDLAPPAPTRWLKAKSTSPTTISLTITKCNYFSTSFPNRICSLTTICRSKTSEQGATGEEGSQLSRAPRGS</sequence>
<name>A0AAE1JIU0_9FABA</name>
<dbReference type="AlphaFoldDB" id="A0AAE1JIU0"/>
<organism evidence="2 3">
    <name type="scientific">Acacia crassicarpa</name>
    <name type="common">northern wattle</name>
    <dbReference type="NCBI Taxonomy" id="499986"/>
    <lineage>
        <taxon>Eukaryota</taxon>
        <taxon>Viridiplantae</taxon>
        <taxon>Streptophyta</taxon>
        <taxon>Embryophyta</taxon>
        <taxon>Tracheophyta</taxon>
        <taxon>Spermatophyta</taxon>
        <taxon>Magnoliopsida</taxon>
        <taxon>eudicotyledons</taxon>
        <taxon>Gunneridae</taxon>
        <taxon>Pentapetalae</taxon>
        <taxon>rosids</taxon>
        <taxon>fabids</taxon>
        <taxon>Fabales</taxon>
        <taxon>Fabaceae</taxon>
        <taxon>Caesalpinioideae</taxon>
        <taxon>mimosoid clade</taxon>
        <taxon>Acacieae</taxon>
        <taxon>Acacia</taxon>
    </lineage>
</organism>
<feature type="region of interest" description="Disordered" evidence="1">
    <location>
        <begin position="41"/>
        <end position="76"/>
    </location>
</feature>
<evidence type="ECO:0000256" key="1">
    <source>
        <dbReference type="SAM" id="MobiDB-lite"/>
    </source>
</evidence>
<accession>A0AAE1JIU0</accession>
<feature type="compositionally biased region" description="Low complexity" evidence="1">
    <location>
        <begin position="45"/>
        <end position="58"/>
    </location>
</feature>
<protein>
    <submittedName>
        <fullName evidence="2">Uncharacterized protein</fullName>
    </submittedName>
</protein>
<feature type="compositionally biased region" description="Polar residues" evidence="1">
    <location>
        <begin position="59"/>
        <end position="68"/>
    </location>
</feature>
<evidence type="ECO:0000313" key="3">
    <source>
        <dbReference type="Proteomes" id="UP001293593"/>
    </source>
</evidence>
<dbReference type="EMBL" id="JAWXYG010000006">
    <property type="protein sequence ID" value="KAK4269387.1"/>
    <property type="molecule type" value="Genomic_DNA"/>
</dbReference>
<proteinExistence type="predicted"/>
<gene>
    <name evidence="2" type="ORF">QN277_022550</name>
</gene>
<feature type="region of interest" description="Disordered" evidence="1">
    <location>
        <begin position="126"/>
        <end position="146"/>
    </location>
</feature>
<evidence type="ECO:0000313" key="2">
    <source>
        <dbReference type="EMBL" id="KAK4269387.1"/>
    </source>
</evidence>
<keyword evidence="3" id="KW-1185">Reference proteome</keyword>